<keyword evidence="6 11" id="KW-1133">Transmembrane helix</keyword>
<evidence type="ECO:0000256" key="4">
    <source>
        <dbReference type="ARBA" id="ARBA00022496"/>
    </source>
</evidence>
<dbReference type="FunFam" id="1.20.1250.20:FF:000196">
    <property type="entry name" value="MFS toxin efflux pump (AflT)"/>
    <property type="match status" value="1"/>
</dbReference>
<reference evidence="13" key="1">
    <citation type="submission" date="2020-03" db="EMBL/GenBank/DDBJ databases">
        <title>Site-based positive gene gene selection in Geosmithia morbida across the United States reveals a broad range of putative effectors and factors for local host and environmental adapation.</title>
        <authorList>
            <person name="Onufrak A."/>
            <person name="Murdoch R.W."/>
            <person name="Gazis R."/>
            <person name="Huff M."/>
            <person name="Staton M."/>
            <person name="Klingeman W."/>
            <person name="Hadziabdic D."/>
        </authorList>
    </citation>
    <scope>NUCLEOTIDE SEQUENCE</scope>
    <source>
        <strain evidence="13">1262</strain>
    </source>
</reference>
<dbReference type="GO" id="GO:0005886">
    <property type="term" value="C:plasma membrane"/>
    <property type="evidence" value="ECO:0007669"/>
    <property type="project" value="TreeGrafter"/>
</dbReference>
<dbReference type="OrthoDB" id="4078873at2759"/>
<evidence type="ECO:0000256" key="1">
    <source>
        <dbReference type="ARBA" id="ARBA00004141"/>
    </source>
</evidence>
<evidence type="ECO:0000256" key="5">
    <source>
        <dbReference type="ARBA" id="ARBA00022692"/>
    </source>
</evidence>
<feature type="transmembrane region" description="Helical" evidence="11">
    <location>
        <begin position="1119"/>
        <end position="1137"/>
    </location>
</feature>
<organism evidence="13 14">
    <name type="scientific">Geosmithia morbida</name>
    <dbReference type="NCBI Taxonomy" id="1094350"/>
    <lineage>
        <taxon>Eukaryota</taxon>
        <taxon>Fungi</taxon>
        <taxon>Dikarya</taxon>
        <taxon>Ascomycota</taxon>
        <taxon>Pezizomycotina</taxon>
        <taxon>Sordariomycetes</taxon>
        <taxon>Hypocreomycetidae</taxon>
        <taxon>Hypocreales</taxon>
        <taxon>Bionectriaceae</taxon>
        <taxon>Geosmithia</taxon>
    </lineage>
</organism>
<feature type="transmembrane region" description="Helical" evidence="11">
    <location>
        <begin position="908"/>
        <end position="930"/>
    </location>
</feature>
<dbReference type="Pfam" id="PF07690">
    <property type="entry name" value="MFS_1"/>
    <property type="match status" value="2"/>
</dbReference>
<feature type="transmembrane region" description="Helical" evidence="11">
    <location>
        <begin position="875"/>
        <end position="896"/>
    </location>
</feature>
<feature type="transmembrane region" description="Helical" evidence="11">
    <location>
        <begin position="158"/>
        <end position="178"/>
    </location>
</feature>
<dbReference type="GO" id="GO:0010106">
    <property type="term" value="P:cellular response to iron ion starvation"/>
    <property type="evidence" value="ECO:0007669"/>
    <property type="project" value="UniProtKB-ARBA"/>
</dbReference>
<evidence type="ECO:0000313" key="13">
    <source>
        <dbReference type="EMBL" id="KAF4122937.1"/>
    </source>
</evidence>
<feature type="transmembrane region" description="Helical" evidence="11">
    <location>
        <begin position="1039"/>
        <end position="1065"/>
    </location>
</feature>
<comment type="subcellular location">
    <subcellularLocation>
        <location evidence="1">Membrane</location>
        <topology evidence="1">Multi-pass membrane protein</topology>
    </subcellularLocation>
</comment>
<feature type="region of interest" description="Disordered" evidence="10">
    <location>
        <begin position="578"/>
        <end position="597"/>
    </location>
</feature>
<comment type="similarity">
    <text evidence="2">Belongs to the major facilitator superfamily.</text>
</comment>
<feature type="transmembrane region" description="Helical" evidence="11">
    <location>
        <begin position="757"/>
        <end position="775"/>
    </location>
</feature>
<feature type="transmembrane region" description="Helical" evidence="11">
    <location>
        <begin position="1005"/>
        <end position="1032"/>
    </location>
</feature>
<gene>
    <name evidence="13" type="ORF">GMORB2_6485</name>
</gene>
<evidence type="ECO:0000256" key="11">
    <source>
        <dbReference type="SAM" id="Phobius"/>
    </source>
</evidence>
<dbReference type="GO" id="GO:0006826">
    <property type="term" value="P:iron ion transport"/>
    <property type="evidence" value="ECO:0007669"/>
    <property type="project" value="UniProtKB-KW"/>
</dbReference>
<evidence type="ECO:0000256" key="10">
    <source>
        <dbReference type="SAM" id="MobiDB-lite"/>
    </source>
</evidence>
<dbReference type="FunFam" id="1.20.1250.20:FF:000302">
    <property type="entry name" value="MFS siderochrome iron transporter MirB"/>
    <property type="match status" value="1"/>
</dbReference>
<keyword evidence="4" id="KW-0410">Iron transport</keyword>
<dbReference type="Gene3D" id="1.20.1720.10">
    <property type="entry name" value="Multidrug resistance protein D"/>
    <property type="match status" value="1"/>
</dbReference>
<feature type="transmembrane region" description="Helical" evidence="11">
    <location>
        <begin position="396"/>
        <end position="421"/>
    </location>
</feature>
<dbReference type="RefSeq" id="XP_035321589.1">
    <property type="nucleotide sequence ID" value="XM_035468455.1"/>
</dbReference>
<evidence type="ECO:0000256" key="3">
    <source>
        <dbReference type="ARBA" id="ARBA00022448"/>
    </source>
</evidence>
<evidence type="ECO:0000313" key="14">
    <source>
        <dbReference type="Proteomes" id="UP000749293"/>
    </source>
</evidence>
<dbReference type="GO" id="GO:0022857">
    <property type="term" value="F:transmembrane transporter activity"/>
    <property type="evidence" value="ECO:0007669"/>
    <property type="project" value="InterPro"/>
</dbReference>
<feature type="transmembrane region" description="Helical" evidence="11">
    <location>
        <begin position="317"/>
        <end position="339"/>
    </location>
</feature>
<feature type="transmembrane region" description="Helical" evidence="11">
    <location>
        <begin position="787"/>
        <end position="809"/>
    </location>
</feature>
<dbReference type="AlphaFoldDB" id="A0A9P4YUT7"/>
<protein>
    <submittedName>
        <fullName evidence="13">Major Facilitator Superfamily</fullName>
    </submittedName>
</protein>
<evidence type="ECO:0000256" key="9">
    <source>
        <dbReference type="ARBA" id="ARBA00023136"/>
    </source>
</evidence>
<feature type="domain" description="Major facilitator superfamily (MFS) profile" evidence="12">
    <location>
        <begin position="94"/>
        <end position="545"/>
    </location>
</feature>
<dbReference type="CDD" id="cd17502">
    <property type="entry name" value="MFS_Azr1_MDR_like"/>
    <property type="match status" value="1"/>
</dbReference>
<feature type="transmembrane region" description="Helical" evidence="11">
    <location>
        <begin position="216"/>
        <end position="238"/>
    </location>
</feature>
<keyword evidence="7" id="KW-0408">Iron</keyword>
<evidence type="ECO:0000256" key="6">
    <source>
        <dbReference type="ARBA" id="ARBA00022989"/>
    </source>
</evidence>
<feature type="transmembrane region" description="Helical" evidence="11">
    <location>
        <begin position="730"/>
        <end position="748"/>
    </location>
</feature>
<accession>A0A9P4YUT7</accession>
<dbReference type="SUPFAM" id="SSF103473">
    <property type="entry name" value="MFS general substrate transporter"/>
    <property type="match status" value="3"/>
</dbReference>
<feature type="transmembrane region" description="Helical" evidence="11">
    <location>
        <begin position="701"/>
        <end position="718"/>
    </location>
</feature>
<evidence type="ECO:0000256" key="7">
    <source>
        <dbReference type="ARBA" id="ARBA00023004"/>
    </source>
</evidence>
<comment type="caution">
    <text evidence="13">The sequence shown here is derived from an EMBL/GenBank/DDBJ whole genome shotgun (WGS) entry which is preliminary data.</text>
</comment>
<dbReference type="Gene3D" id="1.20.1250.20">
    <property type="entry name" value="MFS general substrate transporter like domains"/>
    <property type="match status" value="3"/>
</dbReference>
<name>A0A9P4YUT7_9HYPO</name>
<dbReference type="EMBL" id="JAANYQ010000007">
    <property type="protein sequence ID" value="KAF4122937.1"/>
    <property type="molecule type" value="Genomic_DNA"/>
</dbReference>
<keyword evidence="9 11" id="KW-0472">Membrane</keyword>
<dbReference type="PANTHER" id="PTHR23501:SF49">
    <property type="entry name" value="MAJOR FACILITATOR SUPERFAMILY (MFS) PROFILE DOMAIN-CONTAINING PROTEIN"/>
    <property type="match status" value="1"/>
</dbReference>
<dbReference type="PANTHER" id="PTHR23501">
    <property type="entry name" value="MAJOR FACILITATOR SUPERFAMILY"/>
    <property type="match status" value="1"/>
</dbReference>
<evidence type="ECO:0000256" key="2">
    <source>
        <dbReference type="ARBA" id="ARBA00008335"/>
    </source>
</evidence>
<feature type="transmembrane region" description="Helical" evidence="11">
    <location>
        <begin position="667"/>
        <end position="689"/>
    </location>
</feature>
<feature type="transmembrane region" description="Helical" evidence="11">
    <location>
        <begin position="351"/>
        <end position="376"/>
    </location>
</feature>
<feature type="transmembrane region" description="Helical" evidence="11">
    <location>
        <begin position="184"/>
        <end position="209"/>
    </location>
</feature>
<feature type="domain" description="Major facilitator superfamily (MFS) profile" evidence="12">
    <location>
        <begin position="636"/>
        <end position="1140"/>
    </location>
</feature>
<keyword evidence="5 11" id="KW-0812">Transmembrane</keyword>
<keyword evidence="8" id="KW-0406">Ion transport</keyword>
<dbReference type="GeneID" id="55972710"/>
<dbReference type="InterPro" id="IPR011701">
    <property type="entry name" value="MFS"/>
</dbReference>
<sequence>MLTLPEHGSETQEKFDTCHDIESMKSMQSFMQMNSSQSIASFSHARHDSDRTLIPDHSRQCLTADTTKTKEEHPESKIAEESSTYLEGWSLFLLSVAICLAVFIISIDRTVITTAIPYITEEFQSTSDIGWYGSTYLITASVFQPVYGRVYTMFSAKWSYLASIAVFEIGSLICGVAPNSTTLIIGRAIAGFGSAGILTGSFVVVAFTVPLQKRPIYTAVVGVMFGVGATVGPLFGGIFTDFLVWRWCFYINLPCGALTIIAFFICYRSKNERSCDKPLKEKILSLDLVGNAMILGAAVMLFYASEEANMGAAWDSPLIIGLFTGSGVTAILFGVWLWYRQDDALIPPSIICRRTVAAAAGMAFFVYGALLLQSYFLPVWFQGVLGKSALISGVDMIPYFVINAVFSVIAGVFVSAVGYYVPPCLVGNAIATVGCGLLTLLSPETTTAQWAGFQVLVAAGFGLSIQQGFTAVQTVLSEEEMAIGTAVVVACQSLGGSIFISVGNTIFQSHLLSEATLSKFPDVDIKAVFTRGATAFREFVPKDTLPEFVEEYNEALSTMTFRSMLRRGVAATNAPDMTNEVAQGKNENTARSPQDPAELGDMKEAFEDIVSPDAQRGVQDVEAVTATWSRGSLVAVFILMFLLYFVNAMQSTILGSLVAFVTSDFETHSLLTVIYIVANAMAAAVYIPMAKMLDVWGRGEGFLVMVAFATLGLVLMATSHGLSTFCAAEVFYSIGFGGMTYSIDVITADTSQLKNRALAFAFTSSPYMITAFAGPKAAEGFYNDINWRWGFGAFAIILPFVAAPLFILLKLHLHRAEKQKLVVRERSGRTLLQNIWHYALEFDALGVVLFSSGFTVFLLPFTLADSAPNGWSSGYIIAMIVVGFVVLVIFGLYETFLAPVPFIDARLLVDRTVVGACLLDITYQVSYYCWNSYFTSFLQVVNNLSLAEAGYVSNTFDVVSGVLLLIVGFGIRKTGYFKWLLYIAVPLYILAQGLMIHFRQPTQDIGYVVMCQIFIAMGGSIFILCEQVAILAAADHKNVAAVLALLNVAGNLGGAIGNTISGAIWTNTFENALRRYLPETSQSDVDAIYEDLTKQLSYEMGSPERLGIQRAYGYSQTRMLAAGTGIMALTFVAVLLIRNLDLRRIRQTKGMVF</sequence>
<dbReference type="InterPro" id="IPR020846">
    <property type="entry name" value="MFS_dom"/>
</dbReference>
<evidence type="ECO:0000259" key="12">
    <source>
        <dbReference type="PROSITE" id="PS50850"/>
    </source>
</evidence>
<feature type="transmembrane region" description="Helical" evidence="11">
    <location>
        <begin position="244"/>
        <end position="267"/>
    </location>
</feature>
<feature type="transmembrane region" description="Helical" evidence="11">
    <location>
        <begin position="950"/>
        <end position="972"/>
    </location>
</feature>
<proteinExistence type="inferred from homology"/>
<dbReference type="PRINTS" id="PR01036">
    <property type="entry name" value="TCRTETB"/>
</dbReference>
<dbReference type="InterPro" id="IPR036259">
    <property type="entry name" value="MFS_trans_sf"/>
</dbReference>
<feature type="transmembrane region" description="Helical" evidence="11">
    <location>
        <begin position="89"/>
        <end position="107"/>
    </location>
</feature>
<dbReference type="FunFam" id="1.20.1250.20:FF:000284">
    <property type="entry name" value="Siderophore iron transporter mirB"/>
    <property type="match status" value="1"/>
</dbReference>
<keyword evidence="14" id="KW-1185">Reference proteome</keyword>
<dbReference type="Proteomes" id="UP000749293">
    <property type="component" value="Unassembled WGS sequence"/>
</dbReference>
<feature type="transmembrane region" description="Helical" evidence="11">
    <location>
        <begin position="979"/>
        <end position="999"/>
    </location>
</feature>
<evidence type="ECO:0000256" key="8">
    <source>
        <dbReference type="ARBA" id="ARBA00023065"/>
    </source>
</evidence>
<feature type="transmembrane region" description="Helical" evidence="11">
    <location>
        <begin position="842"/>
        <end position="863"/>
    </location>
</feature>
<keyword evidence="3" id="KW-0813">Transport</keyword>
<dbReference type="PROSITE" id="PS50850">
    <property type="entry name" value="MFS"/>
    <property type="match status" value="2"/>
</dbReference>
<feature type="transmembrane region" description="Helical" evidence="11">
    <location>
        <begin position="288"/>
        <end position="305"/>
    </location>
</feature>
<feature type="transmembrane region" description="Helical" evidence="11">
    <location>
        <begin position="633"/>
        <end position="661"/>
    </location>
</feature>